<evidence type="ECO:0000313" key="3">
    <source>
        <dbReference type="EMBL" id="MDZ5456776.1"/>
    </source>
</evidence>
<keyword evidence="4" id="KW-1185">Reference proteome</keyword>
<feature type="domain" description="BON" evidence="2">
    <location>
        <begin position="78"/>
        <end position="146"/>
    </location>
</feature>
<dbReference type="InterPro" id="IPR014004">
    <property type="entry name" value="Transpt-assoc_nodulatn_dom_bac"/>
</dbReference>
<dbReference type="Pfam" id="PF04972">
    <property type="entry name" value="BON"/>
    <property type="match status" value="3"/>
</dbReference>
<dbReference type="Gene3D" id="3.30.1340.30">
    <property type="match status" value="3"/>
</dbReference>
<dbReference type="SMART" id="SM00749">
    <property type="entry name" value="BON"/>
    <property type="match status" value="3"/>
</dbReference>
<dbReference type="PANTHER" id="PTHR34606">
    <property type="entry name" value="BON DOMAIN-CONTAINING PROTEIN"/>
    <property type="match status" value="1"/>
</dbReference>
<dbReference type="EMBL" id="JAXOJX010000011">
    <property type="protein sequence ID" value="MDZ5456776.1"/>
    <property type="molecule type" value="Genomic_DNA"/>
</dbReference>
<dbReference type="PROSITE" id="PS50914">
    <property type="entry name" value="BON"/>
    <property type="match status" value="3"/>
</dbReference>
<dbReference type="Proteomes" id="UP001293718">
    <property type="component" value="Unassembled WGS sequence"/>
</dbReference>
<accession>A0ABU5ICF9</accession>
<feature type="domain" description="BON" evidence="2">
    <location>
        <begin position="3"/>
        <end position="73"/>
    </location>
</feature>
<reference evidence="3 4" key="1">
    <citation type="submission" date="2023-11" db="EMBL/GenBank/DDBJ databases">
        <title>Draft genome of Azohydromonas lata strain H1 (DSM1123), a polyhydroxyalkanoate producer.</title>
        <authorList>
            <person name="Traversa D."/>
            <person name="D'Addabbo P."/>
            <person name="Pazzani C."/>
            <person name="Manzari C."/>
            <person name="Chiara M."/>
            <person name="Scrascia M."/>
        </authorList>
    </citation>
    <scope>NUCLEOTIDE SEQUENCE [LARGE SCALE GENOMIC DNA]</scope>
    <source>
        <strain evidence="3 4">H1</strain>
    </source>
</reference>
<dbReference type="InterPro" id="IPR007055">
    <property type="entry name" value="BON_dom"/>
</dbReference>
<gene>
    <name evidence="3" type="ORF">SM757_09335</name>
</gene>
<evidence type="ECO:0000259" key="2">
    <source>
        <dbReference type="PROSITE" id="PS50914"/>
    </source>
</evidence>
<evidence type="ECO:0000256" key="1">
    <source>
        <dbReference type="ARBA" id="ARBA00022729"/>
    </source>
</evidence>
<dbReference type="InterPro" id="IPR051686">
    <property type="entry name" value="Lipoprotein_DolP"/>
</dbReference>
<feature type="domain" description="BON" evidence="2">
    <location>
        <begin position="149"/>
        <end position="217"/>
    </location>
</feature>
<keyword evidence="1" id="KW-0732">Signal</keyword>
<comment type="caution">
    <text evidence="3">The sequence shown here is derived from an EMBL/GenBank/DDBJ whole genome shotgun (WGS) entry which is preliminary data.</text>
</comment>
<evidence type="ECO:0000313" key="4">
    <source>
        <dbReference type="Proteomes" id="UP001293718"/>
    </source>
</evidence>
<sequence length="217" mass="23837">MKTDAELKKDVEVELDWDPAVNATALGVAVKDGVVSISGHLLTYPEKWAIQKALQRVAGVKAVALELDVRLSPDHRRSDTDIAQAAEATVEQLSSVPANAVRVMVDKGWVTLQGELEWDYQRRLVEKSVSHLRGVVGVSNDIALRHRPQPPDLAERIRKALVRRAEREARHIEIKTSGNGSVTLTGVVHSWAERSAAEGTVRSAAGVHWVTNQLKVE</sequence>
<proteinExistence type="predicted"/>
<dbReference type="PANTHER" id="PTHR34606:SF4">
    <property type="entry name" value="OUTER MEMBRANE LIPOPROTEIN DOLP"/>
    <property type="match status" value="1"/>
</dbReference>
<name>A0ABU5ICF9_9BURK</name>
<protein>
    <submittedName>
        <fullName evidence="3">BON domain-containing protein</fullName>
    </submittedName>
</protein>
<dbReference type="RefSeq" id="WP_322465213.1">
    <property type="nucleotide sequence ID" value="NZ_JAXOJX010000011.1"/>
</dbReference>
<organism evidence="3 4">
    <name type="scientific">Azohydromonas lata</name>
    <dbReference type="NCBI Taxonomy" id="45677"/>
    <lineage>
        <taxon>Bacteria</taxon>
        <taxon>Pseudomonadati</taxon>
        <taxon>Pseudomonadota</taxon>
        <taxon>Betaproteobacteria</taxon>
        <taxon>Burkholderiales</taxon>
        <taxon>Sphaerotilaceae</taxon>
        <taxon>Azohydromonas</taxon>
    </lineage>
</organism>